<proteinExistence type="inferred from homology"/>
<keyword evidence="14" id="KW-0732">Signal</keyword>
<sequence>MKKRHRALIGFFLLVIAAIEIRNLYDSLRGSSSSNGTEEKTKDDLEALEQRDQHRVQPKPLLNEEDQNKQSNNKEARSNPEKTNLQLKRKTVLLWNWEWLPDIGEPLDTVLERSNCPHHHLCKLTKDKRLVNISDALIFHRSLGPNPPLAFRRPEQRWIWAEGEPPCFGPMPDTGEPYNWTLTYRLESDLYGPYSQIYRREKPLQKDYMSIVKAKTGLVAWMVSHCPTPSRRMDYVKELQKYIDIDIYGRCGPGKVKCLKEPGKIMGYEEQCLRKLENYKFYLSFENSLAVDYVTEKFFKTVNIDVVAVVRSGANMTRLGFHKDWYINTADFSSPKELADYLKKLDANDDLYVKYLEWKNYYYSAMSTTLCRLCERLLYHDDPPKTYTKDDIRRFFYTGNCFKPNDIVR</sequence>
<dbReference type="GO" id="GO:0032580">
    <property type="term" value="C:Golgi cisterna membrane"/>
    <property type="evidence" value="ECO:0007669"/>
    <property type="project" value="UniProtKB-SubCell"/>
</dbReference>
<name>A0A1S3KAY2_LINAN</name>
<evidence type="ECO:0000256" key="10">
    <source>
        <dbReference type="ARBA" id="ARBA00023136"/>
    </source>
</evidence>
<evidence type="ECO:0000256" key="3">
    <source>
        <dbReference type="ARBA" id="ARBA00008919"/>
    </source>
</evidence>
<dbReference type="Pfam" id="PF17039">
    <property type="entry name" value="Glyco_tran_10_N"/>
    <property type="match status" value="1"/>
</dbReference>
<feature type="chain" id="PRO_5010226407" description="Fucosyltransferase" evidence="14">
    <location>
        <begin position="19"/>
        <end position="409"/>
    </location>
</feature>
<dbReference type="EC" id="2.4.1.-" evidence="12"/>
<dbReference type="InParanoid" id="A0A1S3KAY2"/>
<dbReference type="FunFam" id="3.40.50.11660:FF:000002">
    <property type="entry name" value="Alpha-(1,3)-fucosyltransferase"/>
    <property type="match status" value="1"/>
</dbReference>
<evidence type="ECO:0000256" key="5">
    <source>
        <dbReference type="ARBA" id="ARBA00022679"/>
    </source>
</evidence>
<dbReference type="STRING" id="7574.A0A1S3KAY2"/>
<dbReference type="RefSeq" id="XP_013419790.1">
    <property type="nucleotide sequence ID" value="XM_013564336.1"/>
</dbReference>
<evidence type="ECO:0000256" key="8">
    <source>
        <dbReference type="ARBA" id="ARBA00022989"/>
    </source>
</evidence>
<evidence type="ECO:0000259" key="15">
    <source>
        <dbReference type="Pfam" id="PF00852"/>
    </source>
</evidence>
<accession>A0A1S3KAY2</accession>
<feature type="region of interest" description="Disordered" evidence="13">
    <location>
        <begin position="51"/>
        <end position="83"/>
    </location>
</feature>
<evidence type="ECO:0000256" key="4">
    <source>
        <dbReference type="ARBA" id="ARBA00022676"/>
    </source>
</evidence>
<evidence type="ECO:0000256" key="13">
    <source>
        <dbReference type="SAM" id="MobiDB-lite"/>
    </source>
</evidence>
<keyword evidence="10" id="KW-0472">Membrane</keyword>
<dbReference type="KEGG" id="lak:106180367"/>
<dbReference type="GO" id="GO:0008417">
    <property type="term" value="F:fucosyltransferase activity"/>
    <property type="evidence" value="ECO:0007669"/>
    <property type="project" value="InterPro"/>
</dbReference>
<keyword evidence="6 12" id="KW-0812">Transmembrane</keyword>
<keyword evidence="17" id="KW-1185">Reference proteome</keyword>
<dbReference type="UniPathway" id="UPA00378"/>
<keyword evidence="9 12" id="KW-0333">Golgi apparatus</keyword>
<keyword evidence="4 12" id="KW-0328">Glycosyltransferase</keyword>
<dbReference type="AlphaFoldDB" id="A0A1S3KAY2"/>
<evidence type="ECO:0000256" key="9">
    <source>
        <dbReference type="ARBA" id="ARBA00023034"/>
    </source>
</evidence>
<keyword evidence="11" id="KW-0325">Glycoprotein</keyword>
<comment type="subcellular location">
    <subcellularLocation>
        <location evidence="1">Golgi apparatus membrane</location>
        <topology evidence="1">Single-pass type II membrane protein</topology>
    </subcellularLocation>
    <subcellularLocation>
        <location evidence="12">Golgi apparatus</location>
        <location evidence="12">Golgi stack membrane</location>
        <topology evidence="12">Single-pass type II membrane protein</topology>
    </subcellularLocation>
</comment>
<comment type="pathway">
    <text evidence="2">Protein modification; protein glycosylation.</text>
</comment>
<evidence type="ECO:0000256" key="14">
    <source>
        <dbReference type="SAM" id="SignalP"/>
    </source>
</evidence>
<evidence type="ECO:0000256" key="6">
    <source>
        <dbReference type="ARBA" id="ARBA00022692"/>
    </source>
</evidence>
<dbReference type="InterPro" id="IPR055270">
    <property type="entry name" value="Glyco_tran_10_C"/>
</dbReference>
<dbReference type="Proteomes" id="UP000085678">
    <property type="component" value="Unplaced"/>
</dbReference>
<keyword evidence="8" id="KW-1133">Transmembrane helix</keyword>
<dbReference type="GO" id="GO:0000139">
    <property type="term" value="C:Golgi membrane"/>
    <property type="evidence" value="ECO:0007669"/>
    <property type="project" value="UniProtKB-SubCell"/>
</dbReference>
<feature type="domain" description="Fucosyltransferase N-terminal" evidence="16">
    <location>
        <begin position="88"/>
        <end position="194"/>
    </location>
</feature>
<dbReference type="SUPFAM" id="SSF53756">
    <property type="entry name" value="UDP-Glycosyltransferase/glycogen phosphorylase"/>
    <property type="match status" value="1"/>
</dbReference>
<feature type="domain" description="Fucosyltransferase C-terminal" evidence="15">
    <location>
        <begin position="213"/>
        <end position="388"/>
    </location>
</feature>
<dbReference type="Pfam" id="PF00852">
    <property type="entry name" value="Glyco_transf_10"/>
    <property type="match status" value="1"/>
</dbReference>
<organism evidence="17 18">
    <name type="scientific">Lingula anatina</name>
    <name type="common">Brachiopod</name>
    <name type="synonym">Lingula unguis</name>
    <dbReference type="NCBI Taxonomy" id="7574"/>
    <lineage>
        <taxon>Eukaryota</taxon>
        <taxon>Metazoa</taxon>
        <taxon>Spiralia</taxon>
        <taxon>Lophotrochozoa</taxon>
        <taxon>Brachiopoda</taxon>
        <taxon>Linguliformea</taxon>
        <taxon>Lingulata</taxon>
        <taxon>Lingulida</taxon>
        <taxon>Linguloidea</taxon>
        <taxon>Lingulidae</taxon>
        <taxon>Lingula</taxon>
    </lineage>
</organism>
<keyword evidence="5 12" id="KW-0808">Transferase</keyword>
<evidence type="ECO:0000256" key="12">
    <source>
        <dbReference type="RuleBase" id="RU003832"/>
    </source>
</evidence>
<dbReference type="InterPro" id="IPR038577">
    <property type="entry name" value="GT10-like_C_sf"/>
</dbReference>
<feature type="signal peptide" evidence="14">
    <location>
        <begin position="1"/>
        <end position="18"/>
    </location>
</feature>
<dbReference type="InterPro" id="IPR001503">
    <property type="entry name" value="Glyco_trans_10"/>
</dbReference>
<evidence type="ECO:0000313" key="18">
    <source>
        <dbReference type="RefSeq" id="XP_013419790.1"/>
    </source>
</evidence>
<dbReference type="InterPro" id="IPR031481">
    <property type="entry name" value="Glyco_tran_10_N"/>
</dbReference>
<dbReference type="PANTHER" id="PTHR48438:SF1">
    <property type="entry name" value="ALPHA-(1,3)-FUCOSYLTRANSFERASE C-RELATED"/>
    <property type="match status" value="1"/>
</dbReference>
<evidence type="ECO:0000313" key="17">
    <source>
        <dbReference type="Proteomes" id="UP000085678"/>
    </source>
</evidence>
<reference evidence="18" key="1">
    <citation type="submission" date="2025-08" db="UniProtKB">
        <authorList>
            <consortium name="RefSeq"/>
        </authorList>
    </citation>
    <scope>IDENTIFICATION</scope>
    <source>
        <tissue evidence="18">Gonads</tissue>
    </source>
</reference>
<dbReference type="Gene3D" id="3.40.50.11660">
    <property type="entry name" value="Glycosyl transferase family 10, C-terminal domain"/>
    <property type="match status" value="1"/>
</dbReference>
<keyword evidence="7" id="KW-0735">Signal-anchor</keyword>
<evidence type="ECO:0000256" key="1">
    <source>
        <dbReference type="ARBA" id="ARBA00004323"/>
    </source>
</evidence>
<dbReference type="OrthoDB" id="427096at2759"/>
<evidence type="ECO:0000256" key="2">
    <source>
        <dbReference type="ARBA" id="ARBA00004922"/>
    </source>
</evidence>
<gene>
    <name evidence="18" type="primary">LOC106180367</name>
</gene>
<evidence type="ECO:0000256" key="7">
    <source>
        <dbReference type="ARBA" id="ARBA00022968"/>
    </source>
</evidence>
<evidence type="ECO:0000259" key="16">
    <source>
        <dbReference type="Pfam" id="PF17039"/>
    </source>
</evidence>
<evidence type="ECO:0000256" key="11">
    <source>
        <dbReference type="ARBA" id="ARBA00023180"/>
    </source>
</evidence>
<dbReference type="GeneID" id="106180367"/>
<comment type="similarity">
    <text evidence="3 12">Belongs to the glycosyltransferase 10 family.</text>
</comment>
<dbReference type="PANTHER" id="PTHR48438">
    <property type="entry name" value="ALPHA-(1,3)-FUCOSYLTRANSFERASE C-RELATED"/>
    <property type="match status" value="1"/>
</dbReference>
<protein>
    <recommendedName>
        <fullName evidence="12">Fucosyltransferase</fullName>
        <ecNumber evidence="12">2.4.1.-</ecNumber>
    </recommendedName>
</protein>
<feature type="compositionally biased region" description="Basic and acidic residues" evidence="13">
    <location>
        <begin position="66"/>
        <end position="80"/>
    </location>
</feature>